<evidence type="ECO:0000313" key="2">
    <source>
        <dbReference type="Proteomes" id="UP000177090"/>
    </source>
</evidence>
<sequence>MAFFRSVYLLFQKVFGFLVSKGSEFSTSDPLTMPAFVPAMPKPVRLDVHFKPQRPKDALAGLECTQVGGVVVISCGDRRHYRRVTRAVDKVCNAWRKGLDHRRHVRERDVIVLARDMKAIHKAMGGASYHELRALSAA</sequence>
<dbReference type="STRING" id="1802440.A2569_03225"/>
<organism evidence="1 2">
    <name type="scientific">Candidatus Vogelbacteria bacterium RIFOXYD1_FULL_51_18</name>
    <dbReference type="NCBI Taxonomy" id="1802440"/>
    <lineage>
        <taxon>Bacteria</taxon>
        <taxon>Candidatus Vogeliibacteriota</taxon>
    </lineage>
</organism>
<dbReference type="AlphaFoldDB" id="A0A1G2QK48"/>
<dbReference type="Proteomes" id="UP000177090">
    <property type="component" value="Unassembled WGS sequence"/>
</dbReference>
<evidence type="ECO:0000313" key="1">
    <source>
        <dbReference type="EMBL" id="OHA60970.1"/>
    </source>
</evidence>
<reference evidence="1 2" key="1">
    <citation type="journal article" date="2016" name="Nat. Commun.">
        <title>Thousands of microbial genomes shed light on interconnected biogeochemical processes in an aquifer system.</title>
        <authorList>
            <person name="Anantharaman K."/>
            <person name="Brown C.T."/>
            <person name="Hug L.A."/>
            <person name="Sharon I."/>
            <person name="Castelle C.J."/>
            <person name="Probst A.J."/>
            <person name="Thomas B.C."/>
            <person name="Singh A."/>
            <person name="Wilkins M.J."/>
            <person name="Karaoz U."/>
            <person name="Brodie E.L."/>
            <person name="Williams K.H."/>
            <person name="Hubbard S.S."/>
            <person name="Banfield J.F."/>
        </authorList>
    </citation>
    <scope>NUCLEOTIDE SEQUENCE [LARGE SCALE GENOMIC DNA]</scope>
</reference>
<gene>
    <name evidence="1" type="ORF">A2569_03225</name>
</gene>
<dbReference type="EMBL" id="MHTL01000005">
    <property type="protein sequence ID" value="OHA60970.1"/>
    <property type="molecule type" value="Genomic_DNA"/>
</dbReference>
<comment type="caution">
    <text evidence="1">The sequence shown here is derived from an EMBL/GenBank/DDBJ whole genome shotgun (WGS) entry which is preliminary data.</text>
</comment>
<accession>A0A1G2QK48</accession>
<name>A0A1G2QK48_9BACT</name>
<protein>
    <submittedName>
        <fullName evidence="1">Uncharacterized protein</fullName>
    </submittedName>
</protein>
<proteinExistence type="predicted"/>